<feature type="transmembrane region" description="Helical" evidence="8">
    <location>
        <begin position="308"/>
        <end position="329"/>
    </location>
</feature>
<evidence type="ECO:0000313" key="10">
    <source>
        <dbReference type="EMBL" id="KAK0655863.1"/>
    </source>
</evidence>
<keyword evidence="9" id="KW-0732">Signal</keyword>
<dbReference type="Pfam" id="PF04193">
    <property type="entry name" value="PQ-loop"/>
    <property type="match status" value="2"/>
</dbReference>
<keyword evidence="3 8" id="KW-1133">Transmembrane helix</keyword>
<sequence>MAALIAALLPAALQSPTVGEALSGVFGSVSLTAWICLLLPQLIANYRSQSADALSMKFLFIWLMGDIANLSGALWTNLAPTAVALACYFCFADIVLISQCSYYNALNARRRSRSTRRRRLSSTETHDTDTTAVADEDEEEPLLNRSRRRRSESLGLPGSHRRHSVRRSESNLDPLTRIITGEDDTPDSNPWLHNSLSLVAVWVVGATGWFISYKMGAWDVADGVPDTGDDLLLADKPEKAIGMVLGYFSALCYLCARIPQIIKNYQEKSCEGLALLFFLLSLTGNFTYGASVMSYSQERDYFIRALPWLLGSLGTMVEDCVIFVQFRIYSPASKASP</sequence>
<accession>A0AA39YNL5</accession>
<dbReference type="GO" id="GO:0034486">
    <property type="term" value="P:vacuolar transmembrane transport"/>
    <property type="evidence" value="ECO:0007669"/>
    <property type="project" value="UniProtKB-ARBA"/>
</dbReference>
<feature type="transmembrane region" description="Helical" evidence="8">
    <location>
        <begin position="24"/>
        <end position="46"/>
    </location>
</feature>
<feature type="transmembrane region" description="Helical" evidence="8">
    <location>
        <begin position="58"/>
        <end position="76"/>
    </location>
</feature>
<protein>
    <submittedName>
        <fullName evidence="10">PQ loop repeat-domain-containing protein</fullName>
    </submittedName>
</protein>
<dbReference type="Proteomes" id="UP001174936">
    <property type="component" value="Unassembled WGS sequence"/>
</dbReference>
<proteinExistence type="inferred from homology"/>
<dbReference type="AlphaFoldDB" id="A0AA39YNL5"/>
<evidence type="ECO:0000256" key="1">
    <source>
        <dbReference type="ARBA" id="ARBA00004141"/>
    </source>
</evidence>
<dbReference type="FunFam" id="1.20.1280.290:FF:000012">
    <property type="entry name" value="Vacuolar membrane PQ loop repeat protein"/>
    <property type="match status" value="1"/>
</dbReference>
<dbReference type="EMBL" id="JAULSV010000001">
    <property type="protein sequence ID" value="KAK0655863.1"/>
    <property type="molecule type" value="Genomic_DNA"/>
</dbReference>
<dbReference type="GO" id="GO:0015174">
    <property type="term" value="F:basic amino acid transmembrane transporter activity"/>
    <property type="evidence" value="ECO:0007669"/>
    <property type="project" value="UniProtKB-ARBA"/>
</dbReference>
<dbReference type="PANTHER" id="PTHR16201">
    <property type="entry name" value="SEVEN TRANSMEMBRANE PROTEIN 1-RELATED"/>
    <property type="match status" value="1"/>
</dbReference>
<evidence type="ECO:0000313" key="11">
    <source>
        <dbReference type="Proteomes" id="UP001174936"/>
    </source>
</evidence>
<feature type="transmembrane region" description="Helical" evidence="8">
    <location>
        <begin position="82"/>
        <end position="106"/>
    </location>
</feature>
<comment type="similarity">
    <text evidence="5">Belongs to the laat-1 family.</text>
</comment>
<dbReference type="Gene3D" id="1.20.1280.290">
    <property type="match status" value="2"/>
</dbReference>
<dbReference type="GO" id="GO:0098852">
    <property type="term" value="C:lytic vacuole membrane"/>
    <property type="evidence" value="ECO:0007669"/>
    <property type="project" value="UniProtKB-ARBA"/>
</dbReference>
<dbReference type="InterPro" id="IPR051415">
    <property type="entry name" value="LAAT-1"/>
</dbReference>
<keyword evidence="11" id="KW-1185">Reference proteome</keyword>
<feature type="chain" id="PRO_5041203731" evidence="9">
    <location>
        <begin position="20"/>
        <end position="337"/>
    </location>
</feature>
<feature type="signal peptide" evidence="9">
    <location>
        <begin position="1"/>
        <end position="19"/>
    </location>
</feature>
<dbReference type="PANTHER" id="PTHR16201:SF44">
    <property type="entry name" value="SEVEN TRANSMEMBRANE PROTEIN 1"/>
    <property type="match status" value="1"/>
</dbReference>
<feature type="transmembrane region" description="Helical" evidence="8">
    <location>
        <begin position="240"/>
        <end position="258"/>
    </location>
</feature>
<comment type="catalytic activity">
    <reaction evidence="6">
        <text>L-histidine(out) + L-arginine(in) = L-histidine(in) + L-arginine(out)</text>
        <dbReference type="Rhea" id="RHEA:71063"/>
        <dbReference type="ChEBI" id="CHEBI:32682"/>
        <dbReference type="ChEBI" id="CHEBI:57595"/>
    </reaction>
</comment>
<evidence type="ECO:0000256" key="8">
    <source>
        <dbReference type="SAM" id="Phobius"/>
    </source>
</evidence>
<reference evidence="10" key="1">
    <citation type="submission" date="2023-06" db="EMBL/GenBank/DDBJ databases">
        <title>Genome-scale phylogeny and comparative genomics of the fungal order Sordariales.</title>
        <authorList>
            <consortium name="Lawrence Berkeley National Laboratory"/>
            <person name="Hensen N."/>
            <person name="Bonometti L."/>
            <person name="Westerberg I."/>
            <person name="Brannstrom I.O."/>
            <person name="Guillou S."/>
            <person name="Cros-Aarteil S."/>
            <person name="Calhoun S."/>
            <person name="Haridas S."/>
            <person name="Kuo A."/>
            <person name="Mondo S."/>
            <person name="Pangilinan J."/>
            <person name="Riley R."/>
            <person name="Labutti K."/>
            <person name="Andreopoulos B."/>
            <person name="Lipzen A."/>
            <person name="Chen C."/>
            <person name="Yanf M."/>
            <person name="Daum C."/>
            <person name="Ng V."/>
            <person name="Clum A."/>
            <person name="Steindorff A."/>
            <person name="Ohm R."/>
            <person name="Martin F."/>
            <person name="Silar P."/>
            <person name="Natvig D."/>
            <person name="Lalanne C."/>
            <person name="Gautier V."/>
            <person name="Ament-Velasquez S.L."/>
            <person name="Kruys A."/>
            <person name="Hutchinson M.I."/>
            <person name="Powell A.J."/>
            <person name="Barry K."/>
            <person name="Miller A.N."/>
            <person name="Grigoriev I.V."/>
            <person name="Debuchy R."/>
            <person name="Gladieux P."/>
            <person name="Thoren M.H."/>
            <person name="Johannesson H."/>
        </authorList>
    </citation>
    <scope>NUCLEOTIDE SEQUENCE</scope>
    <source>
        <strain evidence="10">SMH2532-1</strain>
    </source>
</reference>
<evidence type="ECO:0000256" key="4">
    <source>
        <dbReference type="ARBA" id="ARBA00023136"/>
    </source>
</evidence>
<name>A0AA39YNL5_9PEZI</name>
<evidence type="ECO:0000256" key="7">
    <source>
        <dbReference type="SAM" id="MobiDB-lite"/>
    </source>
</evidence>
<comment type="subcellular location">
    <subcellularLocation>
        <location evidence="1">Membrane</location>
        <topology evidence="1">Multi-pass membrane protein</topology>
    </subcellularLocation>
</comment>
<evidence type="ECO:0000256" key="3">
    <source>
        <dbReference type="ARBA" id="ARBA00022989"/>
    </source>
</evidence>
<evidence type="ECO:0000256" key="5">
    <source>
        <dbReference type="ARBA" id="ARBA00038039"/>
    </source>
</evidence>
<dbReference type="InterPro" id="IPR006603">
    <property type="entry name" value="PQ-loop_rpt"/>
</dbReference>
<organism evidence="10 11">
    <name type="scientific">Cercophora newfieldiana</name>
    <dbReference type="NCBI Taxonomy" id="92897"/>
    <lineage>
        <taxon>Eukaryota</taxon>
        <taxon>Fungi</taxon>
        <taxon>Dikarya</taxon>
        <taxon>Ascomycota</taxon>
        <taxon>Pezizomycotina</taxon>
        <taxon>Sordariomycetes</taxon>
        <taxon>Sordariomycetidae</taxon>
        <taxon>Sordariales</taxon>
        <taxon>Lasiosphaeriaceae</taxon>
        <taxon>Cercophora</taxon>
    </lineage>
</organism>
<evidence type="ECO:0000256" key="2">
    <source>
        <dbReference type="ARBA" id="ARBA00022692"/>
    </source>
</evidence>
<comment type="caution">
    <text evidence="10">The sequence shown here is derived from an EMBL/GenBank/DDBJ whole genome shotgun (WGS) entry which is preliminary data.</text>
</comment>
<dbReference type="FunFam" id="1.20.1280.290:FF:000009">
    <property type="entry name" value="PQ loop repeat family protein"/>
    <property type="match status" value="1"/>
</dbReference>
<keyword evidence="4 8" id="KW-0472">Membrane</keyword>
<gene>
    <name evidence="10" type="ORF">B0T16DRAFT_397950</name>
</gene>
<evidence type="ECO:0000256" key="9">
    <source>
        <dbReference type="SAM" id="SignalP"/>
    </source>
</evidence>
<feature type="transmembrane region" description="Helical" evidence="8">
    <location>
        <begin position="191"/>
        <end position="211"/>
    </location>
</feature>
<evidence type="ECO:0000256" key="6">
    <source>
        <dbReference type="ARBA" id="ARBA00050768"/>
    </source>
</evidence>
<feature type="region of interest" description="Disordered" evidence="7">
    <location>
        <begin position="114"/>
        <end position="168"/>
    </location>
</feature>
<feature type="transmembrane region" description="Helical" evidence="8">
    <location>
        <begin position="270"/>
        <end position="288"/>
    </location>
</feature>
<keyword evidence="2 8" id="KW-0812">Transmembrane</keyword>
<dbReference type="SMART" id="SM00679">
    <property type="entry name" value="CTNS"/>
    <property type="match status" value="2"/>
</dbReference>